<feature type="region of interest" description="Disordered" evidence="1">
    <location>
        <begin position="1"/>
        <end position="70"/>
    </location>
</feature>
<dbReference type="RefSeq" id="XP_046119329.1">
    <property type="nucleotide sequence ID" value="XM_046265971.1"/>
</dbReference>
<feature type="compositionally biased region" description="Polar residues" evidence="1">
    <location>
        <begin position="363"/>
        <end position="375"/>
    </location>
</feature>
<dbReference type="OrthoDB" id="4097086at2759"/>
<feature type="region of interest" description="Disordered" evidence="1">
    <location>
        <begin position="261"/>
        <end position="411"/>
    </location>
</feature>
<gene>
    <name evidence="3" type="ORF">F5Z01DRAFT_685766</name>
</gene>
<dbReference type="EMBL" id="MU251251">
    <property type="protein sequence ID" value="KAG9255405.1"/>
    <property type="molecule type" value="Genomic_DNA"/>
</dbReference>
<feature type="compositionally biased region" description="Acidic residues" evidence="1">
    <location>
        <begin position="379"/>
        <end position="392"/>
    </location>
</feature>
<feature type="compositionally biased region" description="Low complexity" evidence="1">
    <location>
        <begin position="345"/>
        <end position="362"/>
    </location>
</feature>
<name>A0A9P8CQR6_9HYPO</name>
<feature type="compositionally biased region" description="Polar residues" evidence="1">
    <location>
        <begin position="20"/>
        <end position="32"/>
    </location>
</feature>
<sequence length="455" mass="49352">MPPPPAPVAGDASPTRHSRATSPASRNANRLSLTLPIAAPSSDPSRPTPTSYVPGSASIPPTPVDSSTVTSPVNANEFIIAIAAQERRVLELREELLRAESELSTLKKQWSSKEVYSRRHESRQTETPRSTTTAPLEVDTGSARQSIDLDRRRLLLQQPNTPTQKGRRVLRGGHARTLSLLSPPKSDSGFAILEDRNYEPVSLPLPPIERRAAQLTNPNLAKRASWQPQSHRQQSNVPGLVEDFRMGLKAFVEDIRQITVGEEPISGSPANTAGQQRPSMTTSRSSGDLDTIRPSQPARPKVSSTFDIPAAAAASTPSTQKANDGTCQDKPKAGKSKRFSWTPLSFDSVDDSSWSNWDSPASAKSTRWSGSTINSGGAEDIESIPEASEEVETPSKPKSTPGDAPLLSPKLGEILPNMVNKFTPSNIKRTANHIMDEWEKSLIEPQIASDKENSF</sequence>
<feature type="compositionally biased region" description="Polar residues" evidence="1">
    <location>
        <begin position="268"/>
        <end position="288"/>
    </location>
</feature>
<evidence type="ECO:0000313" key="3">
    <source>
        <dbReference type="EMBL" id="KAG9255405.1"/>
    </source>
</evidence>
<evidence type="ECO:0000313" key="4">
    <source>
        <dbReference type="Proteomes" id="UP000887229"/>
    </source>
</evidence>
<organism evidence="3 4">
    <name type="scientific">Emericellopsis atlantica</name>
    <dbReference type="NCBI Taxonomy" id="2614577"/>
    <lineage>
        <taxon>Eukaryota</taxon>
        <taxon>Fungi</taxon>
        <taxon>Dikarya</taxon>
        <taxon>Ascomycota</taxon>
        <taxon>Pezizomycotina</taxon>
        <taxon>Sordariomycetes</taxon>
        <taxon>Hypocreomycetidae</taxon>
        <taxon>Hypocreales</taxon>
        <taxon>Bionectriaceae</taxon>
        <taxon>Emericellopsis</taxon>
    </lineage>
</organism>
<dbReference type="Pfam" id="PF13257">
    <property type="entry name" value="DUF4048"/>
    <property type="match status" value="1"/>
</dbReference>
<feature type="compositionally biased region" description="Basic and acidic residues" evidence="1">
    <location>
        <begin position="115"/>
        <end position="126"/>
    </location>
</feature>
<dbReference type="Proteomes" id="UP000887229">
    <property type="component" value="Unassembled WGS sequence"/>
</dbReference>
<protein>
    <recommendedName>
        <fullName evidence="2">DUF4048 domain-containing protein</fullName>
    </recommendedName>
</protein>
<feature type="compositionally biased region" description="Low complexity" evidence="1">
    <location>
        <begin position="309"/>
        <end position="319"/>
    </location>
</feature>
<accession>A0A9P8CQR6</accession>
<dbReference type="AlphaFoldDB" id="A0A9P8CQR6"/>
<dbReference type="GeneID" id="70296874"/>
<evidence type="ECO:0000256" key="1">
    <source>
        <dbReference type="SAM" id="MobiDB-lite"/>
    </source>
</evidence>
<keyword evidence="4" id="KW-1185">Reference proteome</keyword>
<feature type="region of interest" description="Disordered" evidence="1">
    <location>
        <begin position="108"/>
        <end position="143"/>
    </location>
</feature>
<evidence type="ECO:0000259" key="2">
    <source>
        <dbReference type="Pfam" id="PF13257"/>
    </source>
</evidence>
<reference evidence="3" key="1">
    <citation type="journal article" date="2021" name="IMA Fungus">
        <title>Genomic characterization of three marine fungi, including Emericellopsis atlantica sp. nov. with signatures of a generalist lifestyle and marine biomass degradation.</title>
        <authorList>
            <person name="Hagestad O.C."/>
            <person name="Hou L."/>
            <person name="Andersen J.H."/>
            <person name="Hansen E.H."/>
            <person name="Altermark B."/>
            <person name="Li C."/>
            <person name="Kuhnert E."/>
            <person name="Cox R.J."/>
            <person name="Crous P.W."/>
            <person name="Spatafora J.W."/>
            <person name="Lail K."/>
            <person name="Amirebrahimi M."/>
            <person name="Lipzen A."/>
            <person name="Pangilinan J."/>
            <person name="Andreopoulos W."/>
            <person name="Hayes R.D."/>
            <person name="Ng V."/>
            <person name="Grigoriev I.V."/>
            <person name="Jackson S.A."/>
            <person name="Sutton T.D.S."/>
            <person name="Dobson A.D.W."/>
            <person name="Rama T."/>
        </authorList>
    </citation>
    <scope>NUCLEOTIDE SEQUENCE</scope>
    <source>
        <strain evidence="3">TS7</strain>
    </source>
</reference>
<proteinExistence type="predicted"/>
<feature type="compositionally biased region" description="Low complexity" evidence="1">
    <location>
        <begin position="40"/>
        <end position="51"/>
    </location>
</feature>
<dbReference type="InterPro" id="IPR025122">
    <property type="entry name" value="DUF4048"/>
</dbReference>
<feature type="domain" description="DUF4048" evidence="2">
    <location>
        <begin position="174"/>
        <end position="328"/>
    </location>
</feature>
<comment type="caution">
    <text evidence="3">The sequence shown here is derived from an EMBL/GenBank/DDBJ whole genome shotgun (WGS) entry which is preliminary data.</text>
</comment>